<evidence type="ECO:0000256" key="1">
    <source>
        <dbReference type="SAM" id="MobiDB-lite"/>
    </source>
</evidence>
<evidence type="ECO:0000313" key="2">
    <source>
        <dbReference type="EMBL" id="MPC89102.1"/>
    </source>
</evidence>
<feature type="compositionally biased region" description="Basic and acidic residues" evidence="1">
    <location>
        <begin position="41"/>
        <end position="50"/>
    </location>
</feature>
<accession>A0A5B7IYV1</accession>
<dbReference type="AlphaFoldDB" id="A0A5B7IYV1"/>
<organism evidence="2 3">
    <name type="scientific">Portunus trituberculatus</name>
    <name type="common">Swimming crab</name>
    <name type="synonym">Neptunus trituberculatus</name>
    <dbReference type="NCBI Taxonomy" id="210409"/>
    <lineage>
        <taxon>Eukaryota</taxon>
        <taxon>Metazoa</taxon>
        <taxon>Ecdysozoa</taxon>
        <taxon>Arthropoda</taxon>
        <taxon>Crustacea</taxon>
        <taxon>Multicrustacea</taxon>
        <taxon>Malacostraca</taxon>
        <taxon>Eumalacostraca</taxon>
        <taxon>Eucarida</taxon>
        <taxon>Decapoda</taxon>
        <taxon>Pleocyemata</taxon>
        <taxon>Brachyura</taxon>
        <taxon>Eubrachyura</taxon>
        <taxon>Portunoidea</taxon>
        <taxon>Portunidae</taxon>
        <taxon>Portuninae</taxon>
        <taxon>Portunus</taxon>
    </lineage>
</organism>
<dbReference type="EMBL" id="VSRR010079915">
    <property type="protein sequence ID" value="MPC89102.1"/>
    <property type="molecule type" value="Genomic_DNA"/>
</dbReference>
<reference evidence="2 3" key="1">
    <citation type="submission" date="2019-05" db="EMBL/GenBank/DDBJ databases">
        <title>Another draft genome of Portunus trituberculatus and its Hox gene families provides insights of decapod evolution.</title>
        <authorList>
            <person name="Jeong J.-H."/>
            <person name="Song I."/>
            <person name="Kim S."/>
            <person name="Choi T."/>
            <person name="Kim D."/>
            <person name="Ryu S."/>
            <person name="Kim W."/>
        </authorList>
    </citation>
    <scope>NUCLEOTIDE SEQUENCE [LARGE SCALE GENOMIC DNA]</scope>
    <source>
        <tissue evidence="2">Muscle</tissue>
    </source>
</reference>
<evidence type="ECO:0000313" key="3">
    <source>
        <dbReference type="Proteomes" id="UP000324222"/>
    </source>
</evidence>
<sequence>MVKSLWSVVENPVGRMSSEQVFKQCYVVITSSRAHTMPHAAPHDAEFKEGRRGKHSRYTGHWPDVCE</sequence>
<proteinExistence type="predicted"/>
<comment type="caution">
    <text evidence="2">The sequence shown here is derived from an EMBL/GenBank/DDBJ whole genome shotgun (WGS) entry which is preliminary data.</text>
</comment>
<gene>
    <name evidence="2" type="ORF">E2C01_084034</name>
</gene>
<protein>
    <submittedName>
        <fullName evidence="2">Uncharacterized protein</fullName>
    </submittedName>
</protein>
<dbReference type="Proteomes" id="UP000324222">
    <property type="component" value="Unassembled WGS sequence"/>
</dbReference>
<keyword evidence="3" id="KW-1185">Reference proteome</keyword>
<feature type="region of interest" description="Disordered" evidence="1">
    <location>
        <begin position="37"/>
        <end position="67"/>
    </location>
</feature>
<name>A0A5B7IYV1_PORTR</name>